<sequence length="705" mass="80631">MLAEVARRRSSWLRSLATARRLSRPMKLQDTVRSREKDVDDDAASDKRPSVRGERRSSGAKPQSLNTHLQLQLHASGGGDATFDAGAKRKETERLVEQHVMKEQKVILHAQANVGEFPSLIASKSPVPKDVARARNSLHKMARDLADPRVAVARETSYQRARRQLKAATGKLDRLLYAMRQRRDYAQVEAVVFVWEEEFPHFAGQRKHWSVICEHYAWALNSQQRFHDVVDIFSNCYSDDEKEAQTSCSLYLLTPRLAQSIFVALGHLRDADGALRLLDTMQRHGVHVTKVSYFHALNALLHDQSFTDFESVMQICEAMITKLPGEIVPLSLLPMVMMTAAACGESKRAMMFYSHPPDMPMSIFTEFRFEICLQQLNHLGEDEMLMEVYRNLMTSTEASFNLKGRVSKYLFRKRVALATVGTRDKRLDVACEILEIMNQHNISVNHHAIYPLVRTLMLEPLPLNCVDGEEEDKHVEDERGQIRVESADDLRNFFSRFPRSLEWNVFTLCEAIVAGVRANRADLVDDLCVYALESDMPIKYAALEQVVVYYYRLGLIKDLERVSVMVRALRLNKHIPLGIAVTEIGMAANFRLHRYEEVVMLFEDFSSLDGKKKRILKRQFMLRTVLNAYKHLGRGDEAMAIQELLRQFHGTLLDDSVEGEDANKEMRLDGESNAVENELTDNSNSDETGERERESLRRFSVHNSS</sequence>
<dbReference type="EMBL" id="WSZM01000894">
    <property type="protein sequence ID" value="KAF4029070.1"/>
    <property type="molecule type" value="Genomic_DNA"/>
</dbReference>
<feature type="region of interest" description="Disordered" evidence="1">
    <location>
        <begin position="666"/>
        <end position="705"/>
    </location>
</feature>
<organism evidence="2 4">
    <name type="scientific">Phytophthora infestans</name>
    <name type="common">Potato late blight agent</name>
    <name type="synonym">Botrytis infestans</name>
    <dbReference type="NCBI Taxonomy" id="4787"/>
    <lineage>
        <taxon>Eukaryota</taxon>
        <taxon>Sar</taxon>
        <taxon>Stramenopiles</taxon>
        <taxon>Oomycota</taxon>
        <taxon>Peronosporomycetes</taxon>
        <taxon>Peronosporales</taxon>
        <taxon>Peronosporaceae</taxon>
        <taxon>Phytophthora</taxon>
    </lineage>
</organism>
<name>A0A833SQ51_PHYIN</name>
<keyword evidence="4" id="KW-1185">Reference proteome</keyword>
<dbReference type="Proteomes" id="UP000704712">
    <property type="component" value="Unassembled WGS sequence"/>
</dbReference>
<dbReference type="AlphaFoldDB" id="A0A833SQ51"/>
<accession>A0A833SQ51</accession>
<comment type="caution">
    <text evidence="2">The sequence shown here is derived from an EMBL/GenBank/DDBJ whole genome shotgun (WGS) entry which is preliminary data.</text>
</comment>
<evidence type="ECO:0000313" key="4">
    <source>
        <dbReference type="Proteomes" id="UP000602510"/>
    </source>
</evidence>
<evidence type="ECO:0000313" key="3">
    <source>
        <dbReference type="EMBL" id="KAF4148171.1"/>
    </source>
</evidence>
<proteinExistence type="predicted"/>
<dbReference type="EMBL" id="JAACNO010000331">
    <property type="protein sequence ID" value="KAF4148171.1"/>
    <property type="molecule type" value="Genomic_DNA"/>
</dbReference>
<evidence type="ECO:0000313" key="2">
    <source>
        <dbReference type="EMBL" id="KAF4029070.1"/>
    </source>
</evidence>
<gene>
    <name evidence="2" type="ORF">GN244_ATG19222</name>
    <name evidence="3" type="ORF">GN958_ATG02636</name>
</gene>
<feature type="compositionally biased region" description="Basic and acidic residues" evidence="1">
    <location>
        <begin position="30"/>
        <end position="57"/>
    </location>
</feature>
<evidence type="ECO:0000256" key="1">
    <source>
        <dbReference type="SAM" id="MobiDB-lite"/>
    </source>
</evidence>
<feature type="region of interest" description="Disordered" evidence="1">
    <location>
        <begin position="1"/>
        <end position="65"/>
    </location>
</feature>
<dbReference type="Proteomes" id="UP000602510">
    <property type="component" value="Unassembled WGS sequence"/>
</dbReference>
<protein>
    <submittedName>
        <fullName evidence="2">Uncharacterized protein</fullName>
    </submittedName>
</protein>
<reference evidence="2" key="1">
    <citation type="submission" date="2020-04" db="EMBL/GenBank/DDBJ databases">
        <title>Hybrid Assembly of Korean Phytophthora infestans isolates.</title>
        <authorList>
            <person name="Prokchorchik M."/>
            <person name="Lee Y."/>
            <person name="Seo J."/>
            <person name="Cho J.-H."/>
            <person name="Park Y.-E."/>
            <person name="Jang D.-C."/>
            <person name="Im J.-S."/>
            <person name="Choi J.-G."/>
            <person name="Park H.-J."/>
            <person name="Lee G.-B."/>
            <person name="Lee Y.-G."/>
            <person name="Hong S.-Y."/>
            <person name="Cho K."/>
            <person name="Sohn K.H."/>
        </authorList>
    </citation>
    <scope>NUCLEOTIDE SEQUENCE</scope>
    <source>
        <strain evidence="2">KR_1_A1</strain>
        <strain evidence="3">KR_2_A2</strain>
    </source>
</reference>
<feature type="compositionally biased region" description="Basic and acidic residues" evidence="1">
    <location>
        <begin position="688"/>
        <end position="697"/>
    </location>
</feature>